<gene>
    <name evidence="1" type="ORF">EV182_006586</name>
</gene>
<dbReference type="EMBL" id="JAMZIH010007906">
    <property type="protein sequence ID" value="KAJ1672744.1"/>
    <property type="molecule type" value="Genomic_DNA"/>
</dbReference>
<evidence type="ECO:0000313" key="2">
    <source>
        <dbReference type="Proteomes" id="UP001145114"/>
    </source>
</evidence>
<proteinExistence type="predicted"/>
<name>A0ACC1HFM6_9FUNG</name>
<keyword evidence="2" id="KW-1185">Reference proteome</keyword>
<organism evidence="1 2">
    <name type="scientific">Spiromyces aspiralis</name>
    <dbReference type="NCBI Taxonomy" id="68401"/>
    <lineage>
        <taxon>Eukaryota</taxon>
        <taxon>Fungi</taxon>
        <taxon>Fungi incertae sedis</taxon>
        <taxon>Zoopagomycota</taxon>
        <taxon>Kickxellomycotina</taxon>
        <taxon>Kickxellomycetes</taxon>
        <taxon>Kickxellales</taxon>
        <taxon>Kickxellaceae</taxon>
        <taxon>Spiromyces</taxon>
    </lineage>
</organism>
<sequence length="314" mass="34132">GLSFSSTHFPVQFRPSLGKASALALGFLTGKSYRADPAVAAAASECLACLCKASGKKSYIDSWNENALLCAGTLIHALNQLTECIGASEHTDLPHFNLLPQLDDPARRFPELVDLVASMSQLMTSLLKYPTTQPVNVPIDLILYSIQRISLINDGCMPLGDKTEFNLLMLMSGRLYCIALRLTLALAISLRTHLAPYLSTVANAVFLIHANTTNRVEARITAYRAIGMLLKSYGFSFATFIPQSFYARLVEDSRIQDALETVYSEPKSAASTSVKKRGKRGRATNNNSSGMDIIGAGNLLSMLKFSNLSLEAIQ</sequence>
<accession>A0ACC1HFM6</accession>
<feature type="non-terminal residue" evidence="1">
    <location>
        <position position="1"/>
    </location>
</feature>
<protein>
    <submittedName>
        <fullName evidence="1">Uncharacterized protein</fullName>
    </submittedName>
</protein>
<dbReference type="Proteomes" id="UP001145114">
    <property type="component" value="Unassembled WGS sequence"/>
</dbReference>
<evidence type="ECO:0000313" key="1">
    <source>
        <dbReference type="EMBL" id="KAJ1672744.1"/>
    </source>
</evidence>
<reference evidence="1" key="1">
    <citation type="submission" date="2022-06" db="EMBL/GenBank/DDBJ databases">
        <title>Phylogenomic reconstructions and comparative analyses of Kickxellomycotina fungi.</title>
        <authorList>
            <person name="Reynolds N.K."/>
            <person name="Stajich J.E."/>
            <person name="Barry K."/>
            <person name="Grigoriev I.V."/>
            <person name="Crous P."/>
            <person name="Smith M.E."/>
        </authorList>
    </citation>
    <scope>NUCLEOTIDE SEQUENCE</scope>
    <source>
        <strain evidence="1">RSA 2271</strain>
    </source>
</reference>
<comment type="caution">
    <text evidence="1">The sequence shown here is derived from an EMBL/GenBank/DDBJ whole genome shotgun (WGS) entry which is preliminary data.</text>
</comment>
<feature type="non-terminal residue" evidence="1">
    <location>
        <position position="314"/>
    </location>
</feature>